<proteinExistence type="predicted"/>
<evidence type="ECO:0000313" key="1">
    <source>
        <dbReference type="EMBL" id="MDR7376998.1"/>
    </source>
</evidence>
<dbReference type="InterPro" id="IPR027417">
    <property type="entry name" value="P-loop_NTPase"/>
</dbReference>
<sequence length="237" mass="25031">MPARAVPFLDSVWRASELSAGAGATVASGHAALDAVLPGGGWPCGSLTELLQTQAGVHEWRLLLPALRSVPGTVVLVASPHLPNLPALACQGLALPSVLCIQADTPADQLWAAEQALRCRDVGALLVWLGQARSEQLRRLQMAAQSANQQQAPLVFAFRPLAQQYESSPAPLRIRLGSAPGHRLELGVLKRRGPSLDRPVLLLPALPPALVKPARTPVPLVSTPLHAVDRPRTPSTA</sequence>
<keyword evidence="2" id="KW-1185">Reference proteome</keyword>
<dbReference type="SUPFAM" id="SSF52540">
    <property type="entry name" value="P-loop containing nucleoside triphosphate hydrolases"/>
    <property type="match status" value="1"/>
</dbReference>
<comment type="caution">
    <text evidence="1">The sequence shown here is derived from an EMBL/GenBank/DDBJ whole genome shotgun (WGS) entry which is preliminary data.</text>
</comment>
<dbReference type="RefSeq" id="WP_310372355.1">
    <property type="nucleotide sequence ID" value="NZ_JAVDXT010000001.1"/>
</dbReference>
<dbReference type="NCBIfam" id="NF033429">
    <property type="entry name" value="ImuA_translesion"/>
    <property type="match status" value="1"/>
</dbReference>
<name>A0ABU2C6Q5_9BURK</name>
<dbReference type="PIRSF" id="PIRSF037290">
    <property type="entry name" value="UCP037290"/>
    <property type="match status" value="1"/>
</dbReference>
<organism evidence="1 2">
    <name type="scientific">Rhodoferax ferrireducens</name>
    <dbReference type="NCBI Taxonomy" id="192843"/>
    <lineage>
        <taxon>Bacteria</taxon>
        <taxon>Pseudomonadati</taxon>
        <taxon>Pseudomonadota</taxon>
        <taxon>Betaproteobacteria</taxon>
        <taxon>Burkholderiales</taxon>
        <taxon>Comamonadaceae</taxon>
        <taxon>Rhodoferax</taxon>
    </lineage>
</organism>
<dbReference type="InterPro" id="IPR017166">
    <property type="entry name" value="UCP037290"/>
</dbReference>
<dbReference type="EMBL" id="JAVDXT010000001">
    <property type="protein sequence ID" value="MDR7376998.1"/>
    <property type="molecule type" value="Genomic_DNA"/>
</dbReference>
<gene>
    <name evidence="1" type="ORF">J2X19_001656</name>
</gene>
<dbReference type="Gene3D" id="3.40.50.300">
    <property type="entry name" value="P-loop containing nucleotide triphosphate hydrolases"/>
    <property type="match status" value="1"/>
</dbReference>
<dbReference type="InterPro" id="IPR047610">
    <property type="entry name" value="ImuA_translesion"/>
</dbReference>
<protein>
    <submittedName>
        <fullName evidence="1">Protein ImuA</fullName>
    </submittedName>
</protein>
<accession>A0ABU2C6Q5</accession>
<reference evidence="1 2" key="1">
    <citation type="submission" date="2023-07" db="EMBL/GenBank/DDBJ databases">
        <title>Sorghum-associated microbial communities from plants grown in Nebraska, USA.</title>
        <authorList>
            <person name="Schachtman D."/>
        </authorList>
    </citation>
    <scope>NUCLEOTIDE SEQUENCE [LARGE SCALE GENOMIC DNA]</scope>
    <source>
        <strain evidence="1 2">BE313</strain>
    </source>
</reference>
<dbReference type="Proteomes" id="UP001180487">
    <property type="component" value="Unassembled WGS sequence"/>
</dbReference>
<evidence type="ECO:0000313" key="2">
    <source>
        <dbReference type="Proteomes" id="UP001180487"/>
    </source>
</evidence>